<dbReference type="Proteomes" id="UP000796761">
    <property type="component" value="Unassembled WGS sequence"/>
</dbReference>
<dbReference type="OrthoDB" id="10056483at2759"/>
<comment type="caution">
    <text evidence="2">The sequence shown here is derived from an EMBL/GenBank/DDBJ whole genome shotgun (WGS) entry which is preliminary data.</text>
</comment>
<proteinExistence type="predicted"/>
<feature type="region of interest" description="Disordered" evidence="1">
    <location>
        <begin position="91"/>
        <end position="111"/>
    </location>
</feature>
<evidence type="ECO:0000313" key="3">
    <source>
        <dbReference type="Proteomes" id="UP000796761"/>
    </source>
</evidence>
<evidence type="ECO:0000256" key="1">
    <source>
        <dbReference type="SAM" id="MobiDB-lite"/>
    </source>
</evidence>
<name>A0A8K1GRF3_9PASS</name>
<keyword evidence="3" id="KW-1185">Reference proteome</keyword>
<gene>
    <name evidence="2" type="ORF">HGM15179_004294</name>
</gene>
<dbReference type="AlphaFoldDB" id="A0A8K1GRF3"/>
<reference evidence="2" key="1">
    <citation type="submission" date="2019-04" db="EMBL/GenBank/DDBJ databases">
        <title>Genome assembly of Zosterops borbonicus 15179.</title>
        <authorList>
            <person name="Leroy T."/>
            <person name="Anselmetti Y."/>
            <person name="Tilak M.-K."/>
            <person name="Nabholz B."/>
        </authorList>
    </citation>
    <scope>NUCLEOTIDE SEQUENCE</scope>
    <source>
        <strain evidence="2">HGM_15179</strain>
        <tissue evidence="2">Muscle</tissue>
    </source>
</reference>
<organism evidence="2 3">
    <name type="scientific">Zosterops borbonicus</name>
    <dbReference type="NCBI Taxonomy" id="364589"/>
    <lineage>
        <taxon>Eukaryota</taxon>
        <taxon>Metazoa</taxon>
        <taxon>Chordata</taxon>
        <taxon>Craniata</taxon>
        <taxon>Vertebrata</taxon>
        <taxon>Euteleostomi</taxon>
        <taxon>Archelosauria</taxon>
        <taxon>Archosauria</taxon>
        <taxon>Dinosauria</taxon>
        <taxon>Saurischia</taxon>
        <taxon>Theropoda</taxon>
        <taxon>Coelurosauria</taxon>
        <taxon>Aves</taxon>
        <taxon>Neognathae</taxon>
        <taxon>Neoaves</taxon>
        <taxon>Telluraves</taxon>
        <taxon>Australaves</taxon>
        <taxon>Passeriformes</taxon>
        <taxon>Sylvioidea</taxon>
        <taxon>Zosteropidae</taxon>
        <taxon>Zosterops</taxon>
    </lineage>
</organism>
<accession>A0A8K1GRF3</accession>
<sequence>MALREGGQHPRVTLGSKGWLRITLLTVAREQPGCSDAELSAHPLELEMPLLPRPDEGQRGSQNPEVVDHDCENDHLSVDSEIVQDLLPQLDPYKSMGPDGINPRSLNEVLM</sequence>
<protein>
    <submittedName>
        <fullName evidence="2">Uncharacterized protein</fullName>
    </submittedName>
</protein>
<feature type="region of interest" description="Disordered" evidence="1">
    <location>
        <begin position="49"/>
        <end position="68"/>
    </location>
</feature>
<evidence type="ECO:0000313" key="2">
    <source>
        <dbReference type="EMBL" id="TRZ22778.1"/>
    </source>
</evidence>
<dbReference type="EMBL" id="SWJQ01000088">
    <property type="protein sequence ID" value="TRZ22778.1"/>
    <property type="molecule type" value="Genomic_DNA"/>
</dbReference>